<comment type="cofactor">
    <cofactor evidence="1">
        <name>Zn(2+)</name>
        <dbReference type="ChEBI" id="CHEBI:29105"/>
    </cofactor>
</comment>
<evidence type="ECO:0000313" key="2">
    <source>
        <dbReference type="EMBL" id="TPR54659.1"/>
    </source>
</evidence>
<comment type="caution">
    <text evidence="2">The sequence shown here is derived from an EMBL/GenBank/DDBJ whole genome shotgun (WGS) entry which is preliminary data.</text>
</comment>
<reference evidence="2" key="1">
    <citation type="submission" date="2019-06" db="EMBL/GenBank/DDBJ databases">
        <title>Mycoplasma neophronis type strain whole genome sequence.</title>
        <authorList>
            <person name="Spergser J."/>
        </authorList>
    </citation>
    <scope>NUCLEOTIDE SEQUENCE [LARGE SCALE GENOMIC DNA]</scope>
    <source>
        <strain evidence="2">DSM 24097</strain>
    </source>
</reference>
<accession>A0ABY2Z167</accession>
<name>A0ABY2Z167_9BACT</name>
<dbReference type="SUPFAM" id="SSF51569">
    <property type="entry name" value="Aldolase"/>
    <property type="match status" value="1"/>
</dbReference>
<dbReference type="InterPro" id="IPR000771">
    <property type="entry name" value="FBA_II"/>
</dbReference>
<dbReference type="EMBL" id="VHHP01000001">
    <property type="protein sequence ID" value="TPR54659.1"/>
    <property type="molecule type" value="Genomic_DNA"/>
</dbReference>
<dbReference type="RefSeq" id="WP_140914512.1">
    <property type="nucleotide sequence ID" value="NZ_VHHP01000001.1"/>
</dbReference>
<gene>
    <name evidence="2" type="ORF">FJR74_00080</name>
</gene>
<dbReference type="Proteomes" id="UP000316851">
    <property type="component" value="Unassembled WGS sequence"/>
</dbReference>
<dbReference type="Gene3D" id="3.20.20.70">
    <property type="entry name" value="Aldolase class I"/>
    <property type="match status" value="1"/>
</dbReference>
<keyword evidence="3" id="KW-1185">Reference proteome</keyword>
<sequence>MEIKLINGKSLIKQAYKNKKVIYHVNLNNLEWAKAIIMAAKVTNKPVILGASPAAIKYCGGFKTVFNLYCGLIEDLDAANLVILHLDHGSYEDCIQAIKVGFKSVMYDGSLEDFKTNLANTKRICELAKLNDCCVEAEVGRIGSNSKGEYNFGEATKLNEALEMKNAGIDMLAVGIGNVHGQYPQNWGGLNFDLLAELNETLKMPLVLHGGSGISDVQIRKSISLGITKININTELQIINAINLKDYLDSHNIMENKNFNPRKLYKKANEAMQEYVIKLLNGQD</sequence>
<dbReference type="CDD" id="cd00947">
    <property type="entry name" value="TBP_aldolase_IIB"/>
    <property type="match status" value="1"/>
</dbReference>
<organism evidence="2 3">
    <name type="scientific">Metamycoplasma neophronis</name>
    <dbReference type="NCBI Taxonomy" id="872983"/>
    <lineage>
        <taxon>Bacteria</taxon>
        <taxon>Bacillati</taxon>
        <taxon>Mycoplasmatota</taxon>
        <taxon>Mycoplasmoidales</taxon>
        <taxon>Metamycoplasmataceae</taxon>
        <taxon>Metamycoplasma</taxon>
    </lineage>
</organism>
<dbReference type="PANTHER" id="PTHR30304">
    <property type="entry name" value="D-TAGATOSE-1,6-BISPHOSPHATE ALDOLASE"/>
    <property type="match status" value="1"/>
</dbReference>
<dbReference type="NCBIfam" id="TIGR00167">
    <property type="entry name" value="cbbA"/>
    <property type="match status" value="1"/>
</dbReference>
<protein>
    <submittedName>
        <fullName evidence="2">Class II fructose-bisphosphate aldolase family protein</fullName>
    </submittedName>
</protein>
<dbReference type="Pfam" id="PF01116">
    <property type="entry name" value="F_bP_aldolase"/>
    <property type="match status" value="1"/>
</dbReference>
<dbReference type="PIRSF" id="PIRSF001359">
    <property type="entry name" value="F_bP_aldolase_II"/>
    <property type="match status" value="1"/>
</dbReference>
<dbReference type="InterPro" id="IPR050246">
    <property type="entry name" value="Class_II_FBP_aldolase"/>
</dbReference>
<evidence type="ECO:0000313" key="3">
    <source>
        <dbReference type="Proteomes" id="UP000316851"/>
    </source>
</evidence>
<dbReference type="PANTHER" id="PTHR30304:SF0">
    <property type="entry name" value="D-TAGATOSE-1,6-BISPHOSPHATE ALDOLASE SUBUNIT GATY-RELATED"/>
    <property type="match status" value="1"/>
</dbReference>
<dbReference type="InterPro" id="IPR013785">
    <property type="entry name" value="Aldolase_TIM"/>
</dbReference>
<proteinExistence type="predicted"/>
<evidence type="ECO:0000256" key="1">
    <source>
        <dbReference type="ARBA" id="ARBA00001947"/>
    </source>
</evidence>